<sequence>MEEKIRLTKEGYIKLKKELDHLIKNRRLEIARRIGEGIYHKRIGDKIKVKTPQREFKYEIMEIQ</sequence>
<proteinExistence type="predicted"/>
<evidence type="ECO:0000313" key="2">
    <source>
        <dbReference type="EMBL" id="GAH02487.1"/>
    </source>
</evidence>
<name>X1C559_9ZZZZ</name>
<dbReference type="AlphaFoldDB" id="X1C559"/>
<dbReference type="Gene3D" id="1.10.287.180">
    <property type="entry name" value="Transcription elongation factor, GreA/GreB, N-terminal domain"/>
    <property type="match status" value="1"/>
</dbReference>
<comment type="caution">
    <text evidence="2">The sequence shown here is derived from an EMBL/GenBank/DDBJ whole genome shotgun (WGS) entry which is preliminary data.</text>
</comment>
<evidence type="ECO:0000259" key="1">
    <source>
        <dbReference type="Pfam" id="PF03449"/>
    </source>
</evidence>
<dbReference type="EMBL" id="BARU01031447">
    <property type="protein sequence ID" value="GAH74578.1"/>
    <property type="molecule type" value="Genomic_DNA"/>
</dbReference>
<dbReference type="InterPro" id="IPR022691">
    <property type="entry name" value="Tscrpt_elong_fac_GreA/B_N"/>
</dbReference>
<dbReference type="InterPro" id="IPR036805">
    <property type="entry name" value="Tscrpt_elong_fac_GreA/B_N_sf"/>
</dbReference>
<feature type="domain" description="Transcription elongation factor GreA/GreB N-terminal" evidence="1">
    <location>
        <begin position="6"/>
        <end position="37"/>
    </location>
</feature>
<gene>
    <name evidence="2" type="ORF">S01H4_41868</name>
    <name evidence="3" type="ORF">S03H2_49732</name>
</gene>
<dbReference type="GO" id="GO:0032784">
    <property type="term" value="P:regulation of DNA-templated transcription elongation"/>
    <property type="evidence" value="ECO:0007669"/>
    <property type="project" value="InterPro"/>
</dbReference>
<dbReference type="SUPFAM" id="SSF46557">
    <property type="entry name" value="GreA transcript cleavage protein, N-terminal domain"/>
    <property type="match status" value="1"/>
</dbReference>
<reference evidence="2" key="1">
    <citation type="journal article" date="2014" name="Front. Microbiol.">
        <title>High frequency of phylogenetically diverse reductive dehalogenase-homologous genes in deep subseafloor sedimentary metagenomes.</title>
        <authorList>
            <person name="Kawai M."/>
            <person name="Futagami T."/>
            <person name="Toyoda A."/>
            <person name="Takaki Y."/>
            <person name="Nishi S."/>
            <person name="Hori S."/>
            <person name="Arai W."/>
            <person name="Tsubouchi T."/>
            <person name="Morono Y."/>
            <person name="Uchiyama I."/>
            <person name="Ito T."/>
            <person name="Fujiyama A."/>
            <person name="Inagaki F."/>
            <person name="Takami H."/>
        </authorList>
    </citation>
    <scope>NUCLEOTIDE SEQUENCE</scope>
    <source>
        <strain evidence="2">Expedition CK06-06</strain>
    </source>
</reference>
<evidence type="ECO:0000313" key="3">
    <source>
        <dbReference type="EMBL" id="GAH74578.1"/>
    </source>
</evidence>
<dbReference type="GO" id="GO:0003677">
    <property type="term" value="F:DNA binding"/>
    <property type="evidence" value="ECO:0007669"/>
    <property type="project" value="InterPro"/>
</dbReference>
<protein>
    <recommendedName>
        <fullName evidence="1">Transcription elongation factor GreA/GreB N-terminal domain-containing protein</fullName>
    </recommendedName>
</protein>
<organism evidence="2">
    <name type="scientific">marine sediment metagenome</name>
    <dbReference type="NCBI Taxonomy" id="412755"/>
    <lineage>
        <taxon>unclassified sequences</taxon>
        <taxon>metagenomes</taxon>
        <taxon>ecological metagenomes</taxon>
    </lineage>
</organism>
<accession>X1C559</accession>
<dbReference type="EMBL" id="BART01022930">
    <property type="protein sequence ID" value="GAH02487.1"/>
    <property type="molecule type" value="Genomic_DNA"/>
</dbReference>
<dbReference type="Pfam" id="PF03449">
    <property type="entry name" value="GreA_GreB_N"/>
    <property type="match status" value="1"/>
</dbReference>